<gene>
    <name evidence="1" type="ORF">HGRIS_014982</name>
</gene>
<name>A0ABR3JV89_9AGAR</name>
<reference evidence="2" key="1">
    <citation type="submission" date="2024-06" db="EMBL/GenBank/DDBJ databases">
        <title>Multi-omics analyses provide insights into the biosynthesis of the anticancer antibiotic pleurotin in Hohenbuehelia grisea.</title>
        <authorList>
            <person name="Weaver J.A."/>
            <person name="Alberti F."/>
        </authorList>
    </citation>
    <scope>NUCLEOTIDE SEQUENCE [LARGE SCALE GENOMIC DNA]</scope>
    <source>
        <strain evidence="2">T-177</strain>
    </source>
</reference>
<evidence type="ECO:0000313" key="1">
    <source>
        <dbReference type="EMBL" id="KAL0959168.1"/>
    </source>
</evidence>
<keyword evidence="2" id="KW-1185">Reference proteome</keyword>
<sequence length="299" mass="33149">MTTHTCNARIPITHKRIIIRARLLWPVRYSESLGLVDVFKKLLIKILKRVLSPRCRVERSMLCFLGARLVSLSLRLVGCPLSPVGLDGARLRGRIKFQWRLDGRRDSLAAHHTPIRDEHTKLVPRWCCPVLGSLPPGPCGPACGSALLCPASRPALSSRVLWRAAGAACWWQARSRRVDVSGLKLWVNARVTRHASWITGRPSAVFECPGSIFLFFSFCRHIQVPTTVSIDLGGTSFIHFFFNLACLKYTFAVSVRNVTPGLPSQLFKAFSGLIIMAGHMVLALLKLTTSPPPPPDADD</sequence>
<proteinExistence type="predicted"/>
<dbReference type="EMBL" id="JASNQZ010000003">
    <property type="protein sequence ID" value="KAL0959168.1"/>
    <property type="molecule type" value="Genomic_DNA"/>
</dbReference>
<evidence type="ECO:0000313" key="2">
    <source>
        <dbReference type="Proteomes" id="UP001556367"/>
    </source>
</evidence>
<comment type="caution">
    <text evidence="1">The sequence shown here is derived from an EMBL/GenBank/DDBJ whole genome shotgun (WGS) entry which is preliminary data.</text>
</comment>
<protein>
    <submittedName>
        <fullName evidence="1">Uncharacterized protein</fullName>
    </submittedName>
</protein>
<accession>A0ABR3JV89</accession>
<organism evidence="1 2">
    <name type="scientific">Hohenbuehelia grisea</name>
    <dbReference type="NCBI Taxonomy" id="104357"/>
    <lineage>
        <taxon>Eukaryota</taxon>
        <taxon>Fungi</taxon>
        <taxon>Dikarya</taxon>
        <taxon>Basidiomycota</taxon>
        <taxon>Agaricomycotina</taxon>
        <taxon>Agaricomycetes</taxon>
        <taxon>Agaricomycetidae</taxon>
        <taxon>Agaricales</taxon>
        <taxon>Pleurotineae</taxon>
        <taxon>Pleurotaceae</taxon>
        <taxon>Hohenbuehelia</taxon>
    </lineage>
</organism>
<dbReference type="Proteomes" id="UP001556367">
    <property type="component" value="Unassembled WGS sequence"/>
</dbReference>